<protein>
    <submittedName>
        <fullName evidence="2">Uncharacterized protein</fullName>
    </submittedName>
</protein>
<dbReference type="AlphaFoldDB" id="A0A7H1DZB9"/>
<sequence>MGNLQNKNDRTSSPDGSGNPSADKVGGRLQRTAGGVLKNIENLDAPKNN</sequence>
<evidence type="ECO:0000313" key="2">
    <source>
        <dbReference type="EMBL" id="QNS42327.1"/>
    </source>
</evidence>
<evidence type="ECO:0000256" key="1">
    <source>
        <dbReference type="SAM" id="MobiDB-lite"/>
    </source>
</evidence>
<feature type="region of interest" description="Disordered" evidence="1">
    <location>
        <begin position="1"/>
        <end position="49"/>
    </location>
</feature>
<organism evidence="2 3">
    <name type="scientific">Chryseobacterium manosquense</name>
    <dbReference type="NCBI Taxonomy" id="2754694"/>
    <lineage>
        <taxon>Bacteria</taxon>
        <taxon>Pseudomonadati</taxon>
        <taxon>Bacteroidota</taxon>
        <taxon>Flavobacteriia</taxon>
        <taxon>Flavobacteriales</taxon>
        <taxon>Weeksellaceae</taxon>
        <taxon>Chryseobacterium group</taxon>
        <taxon>Chryseobacterium</taxon>
    </lineage>
</organism>
<proteinExistence type="predicted"/>
<dbReference type="Proteomes" id="UP000516438">
    <property type="component" value="Chromosome"/>
</dbReference>
<dbReference type="KEGG" id="cmaq:H0S70_04950"/>
<evidence type="ECO:0000313" key="3">
    <source>
        <dbReference type="Proteomes" id="UP000516438"/>
    </source>
</evidence>
<dbReference type="EMBL" id="CP060203">
    <property type="protein sequence ID" value="QNS42327.1"/>
    <property type="molecule type" value="Genomic_DNA"/>
</dbReference>
<gene>
    <name evidence="2" type="ORF">H0S70_04950</name>
</gene>
<dbReference type="RefSeq" id="WP_188321908.1">
    <property type="nucleotide sequence ID" value="NZ_CP060203.1"/>
</dbReference>
<reference evidence="2 3" key="1">
    <citation type="submission" date="2020-07" db="EMBL/GenBank/DDBJ databases">
        <title>Complete genome and description of Chryseobacterium manosquense strain Marseille-Q2069 sp. nov.</title>
        <authorList>
            <person name="Boxberger M."/>
        </authorList>
    </citation>
    <scope>NUCLEOTIDE SEQUENCE [LARGE SCALE GENOMIC DNA]</scope>
    <source>
        <strain evidence="2 3">Marseille-Q2069</strain>
    </source>
</reference>
<name>A0A7H1DZB9_9FLAO</name>
<keyword evidence="3" id="KW-1185">Reference proteome</keyword>
<accession>A0A7H1DZB9</accession>